<evidence type="ECO:0000313" key="3">
    <source>
        <dbReference type="EMBL" id="MBB5133863.1"/>
    </source>
</evidence>
<comment type="caution">
    <text evidence="3">The sequence shown here is derived from an EMBL/GenBank/DDBJ whole genome shotgun (WGS) entry which is preliminary data.</text>
</comment>
<keyword evidence="1" id="KW-0378">Hydrolase</keyword>
<feature type="region of interest" description="Disordered" evidence="2">
    <location>
        <begin position="1"/>
        <end position="132"/>
    </location>
</feature>
<evidence type="ECO:0000256" key="2">
    <source>
        <dbReference type="SAM" id="MobiDB-lite"/>
    </source>
</evidence>
<organism evidence="3 4">
    <name type="scientific">Thermocatellispora tengchongensis</name>
    <dbReference type="NCBI Taxonomy" id="1073253"/>
    <lineage>
        <taxon>Bacteria</taxon>
        <taxon>Bacillati</taxon>
        <taxon>Actinomycetota</taxon>
        <taxon>Actinomycetes</taxon>
        <taxon>Streptosporangiales</taxon>
        <taxon>Streptosporangiaceae</taxon>
        <taxon>Thermocatellispora</taxon>
    </lineage>
</organism>
<dbReference type="GO" id="GO:0016787">
    <property type="term" value="F:hydrolase activity"/>
    <property type="evidence" value="ECO:0007669"/>
    <property type="project" value="UniProtKB-KW"/>
</dbReference>
<feature type="compositionally biased region" description="Low complexity" evidence="2">
    <location>
        <begin position="60"/>
        <end position="74"/>
    </location>
</feature>
<reference evidence="3 4" key="1">
    <citation type="submission" date="2020-08" db="EMBL/GenBank/DDBJ databases">
        <title>Genomic Encyclopedia of Type Strains, Phase IV (KMG-IV): sequencing the most valuable type-strain genomes for metagenomic binning, comparative biology and taxonomic classification.</title>
        <authorList>
            <person name="Goeker M."/>
        </authorList>
    </citation>
    <scope>NUCLEOTIDE SEQUENCE [LARGE SCALE GENOMIC DNA]</scope>
    <source>
        <strain evidence="3 4">DSM 45615</strain>
    </source>
</reference>
<dbReference type="Proteomes" id="UP000578449">
    <property type="component" value="Unassembled WGS sequence"/>
</dbReference>
<dbReference type="NCBIfam" id="NF033748">
    <property type="entry name" value="class_F_sortase"/>
    <property type="match status" value="1"/>
</dbReference>
<dbReference type="InterPro" id="IPR042001">
    <property type="entry name" value="Sortase_F"/>
</dbReference>
<sequence>MRPTNGEGRGVCASAAPASPLTPTAAPTPLPGAAATPLTPSTAATMNTAHTPSPQPTHPPVTATTPPTQVTGPTSPAQAASPTSVAQAMGTATAGVTGRPSVAPASGTLTGAVRGPASAAPASGTATARSRRRGTVAVGVLCAALLGVGGCVPAEAERQGAVPEAVTDGMPQSARAGAGAPVREVHSRRAVPVDVADPVRLRIPAIGLSTKVIGLKLDKRGRLIAPKQYDRVGWNVAGAEPGERGVAVIAGHVDSRTGPAVFYRLRQLKKGDVVRVEREDGTAVQFTVRRLARYPKNAIPNAEVYGGSTTPELRLITCGGEFDRARRSYRDNVVVFAGNARELR</sequence>
<feature type="compositionally biased region" description="Polar residues" evidence="2">
    <location>
        <begin position="75"/>
        <end position="86"/>
    </location>
</feature>
<dbReference type="SUPFAM" id="SSF63817">
    <property type="entry name" value="Sortase"/>
    <property type="match status" value="1"/>
</dbReference>
<dbReference type="Pfam" id="PF04203">
    <property type="entry name" value="Sortase"/>
    <property type="match status" value="1"/>
</dbReference>
<evidence type="ECO:0000313" key="4">
    <source>
        <dbReference type="Proteomes" id="UP000578449"/>
    </source>
</evidence>
<feature type="compositionally biased region" description="Low complexity" evidence="2">
    <location>
        <begin position="13"/>
        <end position="45"/>
    </location>
</feature>
<dbReference type="RefSeq" id="WP_221336386.1">
    <property type="nucleotide sequence ID" value="NZ_JACHGN010000007.1"/>
</dbReference>
<dbReference type="AlphaFoldDB" id="A0A840P7H1"/>
<accession>A0A840P7H1</accession>
<feature type="compositionally biased region" description="Low complexity" evidence="2">
    <location>
        <begin position="111"/>
        <end position="128"/>
    </location>
</feature>
<proteinExistence type="predicted"/>
<dbReference type="InterPro" id="IPR023365">
    <property type="entry name" value="Sortase_dom-sf"/>
</dbReference>
<gene>
    <name evidence="3" type="ORF">HNP84_003589</name>
</gene>
<dbReference type="CDD" id="cd05829">
    <property type="entry name" value="Sortase_F"/>
    <property type="match status" value="1"/>
</dbReference>
<protein>
    <recommendedName>
        <fullName evidence="5">Class F sortase</fullName>
    </recommendedName>
</protein>
<dbReference type="EMBL" id="JACHGN010000007">
    <property type="protein sequence ID" value="MBB5133863.1"/>
    <property type="molecule type" value="Genomic_DNA"/>
</dbReference>
<dbReference type="Gene3D" id="2.40.260.10">
    <property type="entry name" value="Sortase"/>
    <property type="match status" value="1"/>
</dbReference>
<name>A0A840P7H1_9ACTN</name>
<dbReference type="InterPro" id="IPR005754">
    <property type="entry name" value="Sortase"/>
</dbReference>
<keyword evidence="4" id="KW-1185">Reference proteome</keyword>
<evidence type="ECO:0000256" key="1">
    <source>
        <dbReference type="ARBA" id="ARBA00022801"/>
    </source>
</evidence>
<evidence type="ECO:0008006" key="5">
    <source>
        <dbReference type="Google" id="ProtNLM"/>
    </source>
</evidence>